<evidence type="ECO:0000256" key="1">
    <source>
        <dbReference type="SAM" id="MobiDB-lite"/>
    </source>
</evidence>
<protein>
    <recommendedName>
        <fullName evidence="4">General stress protein 17M-like domain-containing protein</fullName>
    </recommendedName>
</protein>
<keyword evidence="3" id="KW-1185">Reference proteome</keyword>
<evidence type="ECO:0000313" key="2">
    <source>
        <dbReference type="EMBL" id="MFD0868635.1"/>
    </source>
</evidence>
<comment type="caution">
    <text evidence="2">The sequence shown here is derived from an EMBL/GenBank/DDBJ whole genome shotgun (WGS) entry which is preliminary data.</text>
</comment>
<sequence length="129" mass="14141">MKDTVAFEFDQPGSAAQACDMLNELGYKSKAVVHIQIEQGDLTSALEIAQAYGGRLRETQNGQEETVLASAYDMDEVPIPAHTVNEDWPEQYLHSDGALLSDVTPGDEEQEPFDPSGEDYNHFSAGVHL</sequence>
<organism evidence="2 3">
    <name type="scientific">Paenibacillus residui</name>
    <dbReference type="NCBI Taxonomy" id="629724"/>
    <lineage>
        <taxon>Bacteria</taxon>
        <taxon>Bacillati</taxon>
        <taxon>Bacillota</taxon>
        <taxon>Bacilli</taxon>
        <taxon>Bacillales</taxon>
        <taxon>Paenibacillaceae</taxon>
        <taxon>Paenibacillus</taxon>
    </lineage>
</organism>
<evidence type="ECO:0000313" key="3">
    <source>
        <dbReference type="Proteomes" id="UP001597120"/>
    </source>
</evidence>
<dbReference type="Proteomes" id="UP001597120">
    <property type="component" value="Unassembled WGS sequence"/>
</dbReference>
<gene>
    <name evidence="2" type="ORF">ACFQ03_05700</name>
</gene>
<name>A0ABW3D5B7_9BACL</name>
<proteinExistence type="predicted"/>
<accession>A0ABW3D5B7</accession>
<feature type="region of interest" description="Disordered" evidence="1">
    <location>
        <begin position="90"/>
        <end position="129"/>
    </location>
</feature>
<dbReference type="RefSeq" id="WP_379286692.1">
    <property type="nucleotide sequence ID" value="NZ_JBHTIU010000019.1"/>
</dbReference>
<reference evidence="3" key="1">
    <citation type="journal article" date="2019" name="Int. J. Syst. Evol. Microbiol.">
        <title>The Global Catalogue of Microorganisms (GCM) 10K type strain sequencing project: providing services to taxonomists for standard genome sequencing and annotation.</title>
        <authorList>
            <consortium name="The Broad Institute Genomics Platform"/>
            <consortium name="The Broad Institute Genome Sequencing Center for Infectious Disease"/>
            <person name="Wu L."/>
            <person name="Ma J."/>
        </authorList>
    </citation>
    <scope>NUCLEOTIDE SEQUENCE [LARGE SCALE GENOMIC DNA]</scope>
    <source>
        <strain evidence="3">CCUG 57263</strain>
    </source>
</reference>
<evidence type="ECO:0008006" key="4">
    <source>
        <dbReference type="Google" id="ProtNLM"/>
    </source>
</evidence>
<dbReference type="EMBL" id="JBHTIU010000019">
    <property type="protein sequence ID" value="MFD0868635.1"/>
    <property type="molecule type" value="Genomic_DNA"/>
</dbReference>